<reference evidence="3" key="1">
    <citation type="journal article" date="2021" name="Nat. Commun.">
        <title>Genetic determinants of endophytism in the Arabidopsis root mycobiome.</title>
        <authorList>
            <person name="Mesny F."/>
            <person name="Miyauchi S."/>
            <person name="Thiergart T."/>
            <person name="Pickel B."/>
            <person name="Atanasova L."/>
            <person name="Karlsson M."/>
            <person name="Huettel B."/>
            <person name="Barry K.W."/>
            <person name="Haridas S."/>
            <person name="Chen C."/>
            <person name="Bauer D."/>
            <person name="Andreopoulos W."/>
            <person name="Pangilinan J."/>
            <person name="LaButti K."/>
            <person name="Riley R."/>
            <person name="Lipzen A."/>
            <person name="Clum A."/>
            <person name="Drula E."/>
            <person name="Henrissat B."/>
            <person name="Kohler A."/>
            <person name="Grigoriev I.V."/>
            <person name="Martin F.M."/>
            <person name="Hacquard S."/>
        </authorList>
    </citation>
    <scope>NUCLEOTIDE SEQUENCE</scope>
    <source>
        <strain evidence="3">MPI-SDFR-AT-0117</strain>
    </source>
</reference>
<evidence type="ECO:0000256" key="2">
    <source>
        <dbReference type="ARBA" id="ARBA00023242"/>
    </source>
</evidence>
<protein>
    <submittedName>
        <fullName evidence="3">Uncharacterized protein</fullName>
    </submittedName>
</protein>
<dbReference type="GO" id="GO:0000976">
    <property type="term" value="F:transcription cis-regulatory region binding"/>
    <property type="evidence" value="ECO:0007669"/>
    <property type="project" value="TreeGrafter"/>
</dbReference>
<accession>A0A9P8VGP2</accession>
<keyword evidence="4" id="KW-1185">Reference proteome</keyword>
<evidence type="ECO:0000313" key="4">
    <source>
        <dbReference type="Proteomes" id="UP000770015"/>
    </source>
</evidence>
<dbReference type="Pfam" id="PF11951">
    <property type="entry name" value="Fungal_trans_2"/>
    <property type="match status" value="1"/>
</dbReference>
<keyword evidence="2" id="KW-0539">Nucleus</keyword>
<organism evidence="3 4">
    <name type="scientific">Plectosphaerella plurivora</name>
    <dbReference type="NCBI Taxonomy" id="936078"/>
    <lineage>
        <taxon>Eukaryota</taxon>
        <taxon>Fungi</taxon>
        <taxon>Dikarya</taxon>
        <taxon>Ascomycota</taxon>
        <taxon>Pezizomycotina</taxon>
        <taxon>Sordariomycetes</taxon>
        <taxon>Hypocreomycetidae</taxon>
        <taxon>Glomerellales</taxon>
        <taxon>Plectosphaerellaceae</taxon>
        <taxon>Plectosphaerella</taxon>
    </lineage>
</organism>
<dbReference type="GO" id="GO:0005634">
    <property type="term" value="C:nucleus"/>
    <property type="evidence" value="ECO:0007669"/>
    <property type="project" value="UniProtKB-SubCell"/>
</dbReference>
<dbReference type="EMBL" id="JAGSXJ010000005">
    <property type="protein sequence ID" value="KAH6691319.1"/>
    <property type="molecule type" value="Genomic_DNA"/>
</dbReference>
<proteinExistence type="predicted"/>
<name>A0A9P8VGP2_9PEZI</name>
<dbReference type="PANTHER" id="PTHR37534:SF43">
    <property type="entry name" value="FINGER DOMAIN PROTEIN, PUTATIVE (AFU_ORTHOLOGUE AFUA_1G01850)-RELATED"/>
    <property type="match status" value="1"/>
</dbReference>
<dbReference type="Proteomes" id="UP000770015">
    <property type="component" value="Unassembled WGS sequence"/>
</dbReference>
<dbReference type="GO" id="GO:0045944">
    <property type="term" value="P:positive regulation of transcription by RNA polymerase II"/>
    <property type="evidence" value="ECO:0007669"/>
    <property type="project" value="TreeGrafter"/>
</dbReference>
<dbReference type="AlphaFoldDB" id="A0A9P8VGP2"/>
<dbReference type="InterPro" id="IPR021858">
    <property type="entry name" value="Fun_TF"/>
</dbReference>
<sequence length="280" mass="30769">MSSPSSHNTGSPCPPLYMARHGYSSVSHGSPATPAVSIAIDEDEAKPPLLLPPPMPPFHESGTDSTESYSFYGFDIGAQDRDIGRNDDAVCVPYIGLPACKSDGGVRLSSTSLRNYGAAHRGVGGYYDSPVPILIPRLLEPLPEKLKENRMNLLYFHHFINHTARVFVPYNDLLSNPFHTVLPKIAINDETLLSLLLAYSASHRARVLQQNEPEMRMATWVEDIFPALRRTLNDDDGPMSDAKLATAIMLASLEIISPAAFGFDIPWQRHLGTARSLMSK</sequence>
<feature type="non-terminal residue" evidence="3">
    <location>
        <position position="280"/>
    </location>
</feature>
<dbReference type="PANTHER" id="PTHR37534">
    <property type="entry name" value="TRANSCRIPTIONAL ACTIVATOR PROTEIN UGA3"/>
    <property type="match status" value="1"/>
</dbReference>
<dbReference type="OrthoDB" id="5229455at2759"/>
<evidence type="ECO:0000313" key="3">
    <source>
        <dbReference type="EMBL" id="KAH6691319.1"/>
    </source>
</evidence>
<comment type="subcellular location">
    <subcellularLocation>
        <location evidence="1">Nucleus</location>
    </subcellularLocation>
</comment>
<comment type="caution">
    <text evidence="3">The sequence shown here is derived from an EMBL/GenBank/DDBJ whole genome shotgun (WGS) entry which is preliminary data.</text>
</comment>
<evidence type="ECO:0000256" key="1">
    <source>
        <dbReference type="ARBA" id="ARBA00004123"/>
    </source>
</evidence>
<gene>
    <name evidence="3" type="ORF">F5X68DRAFT_259401</name>
</gene>
<dbReference type="GO" id="GO:0003700">
    <property type="term" value="F:DNA-binding transcription factor activity"/>
    <property type="evidence" value="ECO:0007669"/>
    <property type="project" value="TreeGrafter"/>
</dbReference>